<dbReference type="AlphaFoldDB" id="C0CQU8"/>
<dbReference type="HOGENOM" id="CLU_045011_13_1_9"/>
<evidence type="ECO:0000313" key="2">
    <source>
        <dbReference type="Proteomes" id="UP000003100"/>
    </source>
</evidence>
<reference evidence="1 2" key="1">
    <citation type="submission" date="2009-01" db="EMBL/GenBank/DDBJ databases">
        <authorList>
            <person name="Fulton L."/>
            <person name="Clifton S."/>
            <person name="Fulton B."/>
            <person name="Xu J."/>
            <person name="Minx P."/>
            <person name="Pepin K.H."/>
            <person name="Johnson M."/>
            <person name="Bhonagiri V."/>
            <person name="Nash W.E."/>
            <person name="Mardis E.R."/>
            <person name="Wilson R.K."/>
        </authorList>
    </citation>
    <scope>NUCLEOTIDE SEQUENCE [LARGE SCALE GENOMIC DNA]</scope>
    <source>
        <strain evidence="2">DSM 10507 / JCM 14656 / S5a33</strain>
    </source>
</reference>
<organism evidence="1 2">
    <name type="scientific">Blautia hydrogenotrophica (strain DSM 10507 / JCM 14656 / S5a33)</name>
    <name type="common">Ruminococcus hydrogenotrophicus</name>
    <dbReference type="NCBI Taxonomy" id="476272"/>
    <lineage>
        <taxon>Bacteria</taxon>
        <taxon>Bacillati</taxon>
        <taxon>Bacillota</taxon>
        <taxon>Clostridia</taxon>
        <taxon>Lachnospirales</taxon>
        <taxon>Lachnospiraceae</taxon>
        <taxon>Blautia</taxon>
    </lineage>
</organism>
<dbReference type="eggNOG" id="COG0637">
    <property type="taxonomic scope" value="Bacteria"/>
</dbReference>
<dbReference type="Proteomes" id="UP000003100">
    <property type="component" value="Unassembled WGS sequence"/>
</dbReference>
<name>C0CQU8_BLAHS</name>
<dbReference type="EMBL" id="ACBZ01000173">
    <property type="protein sequence ID" value="EEG47885.1"/>
    <property type="molecule type" value="Genomic_DNA"/>
</dbReference>
<dbReference type="NCBIfam" id="TIGR01509">
    <property type="entry name" value="HAD-SF-IA-v3"/>
    <property type="match status" value="1"/>
</dbReference>
<dbReference type="InterPro" id="IPR023214">
    <property type="entry name" value="HAD_sf"/>
</dbReference>
<dbReference type="SUPFAM" id="SSF56784">
    <property type="entry name" value="HAD-like"/>
    <property type="match status" value="1"/>
</dbReference>
<dbReference type="InterPro" id="IPR041492">
    <property type="entry name" value="HAD_2"/>
</dbReference>
<accession>C0CQU8</accession>
<gene>
    <name evidence="1" type="ORF">RUMHYD_03261</name>
</gene>
<dbReference type="InterPro" id="IPR006439">
    <property type="entry name" value="HAD-SF_hydro_IA"/>
</dbReference>
<keyword evidence="2" id="KW-1185">Reference proteome</keyword>
<protein>
    <recommendedName>
        <fullName evidence="3">Phosphorylated carbohydrates phosphatase TM_1254</fullName>
    </recommendedName>
</protein>
<proteinExistence type="predicted"/>
<comment type="caution">
    <text evidence="1">The sequence shown here is derived from an EMBL/GenBank/DDBJ whole genome shotgun (WGS) entry which is preliminary data.</text>
</comment>
<evidence type="ECO:0008006" key="3">
    <source>
        <dbReference type="Google" id="ProtNLM"/>
    </source>
</evidence>
<evidence type="ECO:0000313" key="1">
    <source>
        <dbReference type="EMBL" id="EEG47885.1"/>
    </source>
</evidence>
<dbReference type="CDD" id="cd07505">
    <property type="entry name" value="HAD_BPGM-like"/>
    <property type="match status" value="1"/>
</dbReference>
<dbReference type="GO" id="GO:0016791">
    <property type="term" value="F:phosphatase activity"/>
    <property type="evidence" value="ECO:0007669"/>
    <property type="project" value="TreeGrafter"/>
</dbReference>
<dbReference type="PANTHER" id="PTHR18901:SF38">
    <property type="entry name" value="PSEUDOURIDINE-5'-PHOSPHATASE"/>
    <property type="match status" value="1"/>
</dbReference>
<dbReference type="InterPro" id="IPR036412">
    <property type="entry name" value="HAD-like_sf"/>
</dbReference>
<reference evidence="1 2" key="2">
    <citation type="submission" date="2009-02" db="EMBL/GenBank/DDBJ databases">
        <title>Draft genome sequence of Blautia hydrogenotrophica DSM 10507 (Ruminococcus hydrogenotrophicus DSM 10507).</title>
        <authorList>
            <person name="Sudarsanam P."/>
            <person name="Ley R."/>
            <person name="Guruge J."/>
            <person name="Turnbaugh P.J."/>
            <person name="Mahowald M."/>
            <person name="Liep D."/>
            <person name="Gordon J."/>
        </authorList>
    </citation>
    <scope>NUCLEOTIDE SEQUENCE [LARGE SCALE GENOMIC DNA]</scope>
    <source>
        <strain evidence="2">DSM 10507 / JCM 14656 / S5a33</strain>
    </source>
</reference>
<dbReference type="Gene3D" id="3.40.50.1000">
    <property type="entry name" value="HAD superfamily/HAD-like"/>
    <property type="match status" value="1"/>
</dbReference>
<sequence>MKKERKTGGKMKTYPYAIFDMDGTLLDSMKVWKNLGRNYLELIGIRPPEDLEEHLATMSMLEGAEYFHRELGVKATPQEIIRGLNRQIEDAYRETLPLKKGVREYLSYLQEQGVKMGVLTATPSYMAKLAFDRLNIGKYFEFVMDCEEAGGGKTEPGCYMEATRRLGGKPWETTVYEDADFALETAKKAGFYTVGIFDETMADRRAYLQELCDRYVDSYVQLQG</sequence>
<dbReference type="InterPro" id="IPR023198">
    <property type="entry name" value="PGP-like_dom2"/>
</dbReference>
<dbReference type="Pfam" id="PF13419">
    <property type="entry name" value="HAD_2"/>
    <property type="match status" value="1"/>
</dbReference>
<dbReference type="Gene3D" id="1.10.150.240">
    <property type="entry name" value="Putative phosphatase, domain 2"/>
    <property type="match status" value="1"/>
</dbReference>
<dbReference type="PATRIC" id="fig|476272.21.peg.1388"/>
<dbReference type="PANTHER" id="PTHR18901">
    <property type="entry name" value="2-DEOXYGLUCOSE-6-PHOSPHATE PHOSPHATASE 2"/>
    <property type="match status" value="1"/>
</dbReference>
<dbReference type="SFLD" id="SFLDG01129">
    <property type="entry name" value="C1.5:_HAD__Beta-PGM__Phosphata"/>
    <property type="match status" value="1"/>
</dbReference>
<dbReference type="SFLD" id="SFLDS00003">
    <property type="entry name" value="Haloacid_Dehalogenase"/>
    <property type="match status" value="1"/>
</dbReference>